<dbReference type="Gene3D" id="1.20.120.470">
    <property type="entry name" value="Acyl-CoA dehydrogenase, C-terminal domain"/>
    <property type="match status" value="1"/>
</dbReference>
<dbReference type="InterPro" id="IPR036797">
    <property type="entry name" value="Acyl-CoA_dehydrogenase_C_sf"/>
</dbReference>
<dbReference type="Gene3D" id="2.40.110.10">
    <property type="entry name" value="Butyryl-CoA Dehydrogenase, subunit A, domain 2"/>
    <property type="match status" value="1"/>
</dbReference>
<name>A0A0E2BDL3_9LEPT</name>
<reference evidence="9" key="1">
    <citation type="submission" date="2012-10" db="EMBL/GenBank/DDBJ databases">
        <authorList>
            <person name="Harkins D.M."/>
            <person name="Durkin A.S."/>
            <person name="Brinkac L.M."/>
            <person name="Haft D.H."/>
            <person name="Selengut J.D."/>
            <person name="Sanka R."/>
            <person name="DePew J."/>
            <person name="Purushe J."/>
            <person name="Matthias M.A."/>
            <person name="Vinetz J.M."/>
            <person name="Sutton G.G."/>
            <person name="Nierman W.C."/>
            <person name="Fouts D.E."/>
        </authorList>
    </citation>
    <scope>NUCLEOTIDE SEQUENCE [LARGE SCALE GENOMIC DNA]</scope>
    <source>
        <strain evidence="9">MOR084</strain>
    </source>
</reference>
<dbReference type="RefSeq" id="WP_004469940.1">
    <property type="nucleotide sequence ID" value="NZ_AHON02000059.1"/>
</dbReference>
<dbReference type="InterPro" id="IPR006089">
    <property type="entry name" value="Acyl-CoA_DH_CS"/>
</dbReference>
<comment type="cofactor">
    <cofactor evidence="1 5">
        <name>FAD</name>
        <dbReference type="ChEBI" id="CHEBI:57692"/>
    </cofactor>
</comment>
<evidence type="ECO:0000259" key="8">
    <source>
        <dbReference type="Pfam" id="PF02771"/>
    </source>
</evidence>
<dbReference type="InterPro" id="IPR009075">
    <property type="entry name" value="AcylCo_DH/oxidase_C"/>
</dbReference>
<comment type="caution">
    <text evidence="9">The sequence shown here is derived from an EMBL/GenBank/DDBJ whole genome shotgun (WGS) entry which is preliminary data.</text>
</comment>
<dbReference type="InterPro" id="IPR009100">
    <property type="entry name" value="AcylCoA_DH/oxidase_NM_dom_sf"/>
</dbReference>
<gene>
    <name evidence="9" type="ORF">LEP1GSC179_3771</name>
</gene>
<dbReference type="InterPro" id="IPR006091">
    <property type="entry name" value="Acyl-CoA_Oxase/DH_mid-dom"/>
</dbReference>
<feature type="domain" description="Acyl-CoA dehydrogenase/oxidase C-terminal" evidence="6">
    <location>
        <begin position="408"/>
        <end position="462"/>
    </location>
</feature>
<accession>A0A0E2BDL3</accession>
<evidence type="ECO:0000256" key="4">
    <source>
        <dbReference type="ARBA" id="ARBA00022827"/>
    </source>
</evidence>
<feature type="domain" description="Acyl-CoA dehydrogenase/oxidase N-terminal" evidence="8">
    <location>
        <begin position="65"/>
        <end position="179"/>
    </location>
</feature>
<evidence type="ECO:0000256" key="1">
    <source>
        <dbReference type="ARBA" id="ARBA00001974"/>
    </source>
</evidence>
<dbReference type="Proteomes" id="UP000006329">
    <property type="component" value="Unassembled WGS sequence"/>
</dbReference>
<keyword evidence="4 5" id="KW-0274">FAD</keyword>
<dbReference type="GO" id="GO:0050660">
    <property type="term" value="F:flavin adenine dinucleotide binding"/>
    <property type="evidence" value="ECO:0007669"/>
    <property type="project" value="InterPro"/>
</dbReference>
<keyword evidence="5" id="KW-0560">Oxidoreductase</keyword>
<dbReference type="AlphaFoldDB" id="A0A0E2BDL3"/>
<evidence type="ECO:0000259" key="7">
    <source>
        <dbReference type="Pfam" id="PF02770"/>
    </source>
</evidence>
<evidence type="ECO:0000313" key="9">
    <source>
        <dbReference type="EMBL" id="EKO33020.1"/>
    </source>
</evidence>
<dbReference type="EMBL" id="AHON02000059">
    <property type="protein sequence ID" value="EKO33020.1"/>
    <property type="molecule type" value="Genomic_DNA"/>
</dbReference>
<dbReference type="InterPro" id="IPR037069">
    <property type="entry name" value="AcylCoA_DH/ox_N_sf"/>
</dbReference>
<sequence>MIISNYFQDNEDLKLVFDELIDWEKIVQAYEHKFEDAEEYKTTGNEKLAYAPSNVEEAKEYYKSVLESLGEIMGEFVAPRSKEMDRIGLKYESGKVTFPKAQEECYNTLRDAGLMPISISRKYGGMGLPATVQSFMMEIAARADAAFCLAYGNINIVEIMERYASSEMCEKWLPEISAGKYSAAMALTEPNYGSDLPNVQTRATQDTNGVWRVNGAKRFITHACGYVNAPSVILTLARTGSPESGARGLSFFLVKGSDVHIAGVEHKMGLHCSPTCEVVFENSPGELIGKIGYGLVKYSMGMMNAARLTIATQSLGIATAAYYEGKKYASERIQFGKPIEQIPAVRKILDRMEREILATRVLIVEAGKAIDLYHWPKEHLIKVEGKSERDVSQDETIRRWEKLADLFTPLSKYYASEGCVAIASDALQIHGGSGYTEDYDVARIYRDSRITTIYEGTTQLQIVAAIGGVVSGMSPTGQLRQYAEGELSKFSASEDLKKVWKDFDTSVGLYKSIHDGNVKDSLAFEVVEVAARFLCGMLLERSLNVLSGKELQKRKTIVQAYHLDSVAVASANLIKLERASKQAVPA</sequence>
<dbReference type="InterPro" id="IPR013786">
    <property type="entry name" value="AcylCoA_DH/ox_N"/>
</dbReference>
<feature type="domain" description="Acyl-CoA dehydrogenase/oxidase C-terminal" evidence="6">
    <location>
        <begin position="297"/>
        <end position="371"/>
    </location>
</feature>
<dbReference type="InterPro" id="IPR046373">
    <property type="entry name" value="Acyl-CoA_Oxase/DH_mid-dom_sf"/>
</dbReference>
<protein>
    <submittedName>
        <fullName evidence="9">Acyl-CoA dehydrogenase, central domain protein</fullName>
    </submittedName>
</protein>
<dbReference type="InterPro" id="IPR036250">
    <property type="entry name" value="AcylCo_DH-like_C"/>
</dbReference>
<dbReference type="Gene3D" id="1.10.540.10">
    <property type="entry name" value="Acyl-CoA dehydrogenase/oxidase, N-terminal domain"/>
    <property type="match status" value="1"/>
</dbReference>
<evidence type="ECO:0000256" key="5">
    <source>
        <dbReference type="RuleBase" id="RU362125"/>
    </source>
</evidence>
<dbReference type="Pfam" id="PF02771">
    <property type="entry name" value="Acyl-CoA_dh_N"/>
    <property type="match status" value="1"/>
</dbReference>
<dbReference type="GO" id="GO:0003995">
    <property type="term" value="F:acyl-CoA dehydrogenase activity"/>
    <property type="evidence" value="ECO:0007669"/>
    <property type="project" value="InterPro"/>
</dbReference>
<proteinExistence type="inferred from homology"/>
<dbReference type="PROSITE" id="PS00073">
    <property type="entry name" value="ACYL_COA_DH_2"/>
    <property type="match status" value="1"/>
</dbReference>
<keyword evidence="10" id="KW-1185">Reference proteome</keyword>
<dbReference type="Pfam" id="PF02770">
    <property type="entry name" value="Acyl-CoA_dh_M"/>
    <property type="match status" value="1"/>
</dbReference>
<feature type="domain" description="Acyl-CoA oxidase/dehydrogenase middle" evidence="7">
    <location>
        <begin position="184"/>
        <end position="282"/>
    </location>
</feature>
<dbReference type="SUPFAM" id="SSF56645">
    <property type="entry name" value="Acyl-CoA dehydrogenase NM domain-like"/>
    <property type="match status" value="1"/>
</dbReference>
<dbReference type="SUPFAM" id="SSF47203">
    <property type="entry name" value="Acyl-CoA dehydrogenase C-terminal domain-like"/>
    <property type="match status" value="1"/>
</dbReference>
<evidence type="ECO:0000256" key="2">
    <source>
        <dbReference type="ARBA" id="ARBA00009347"/>
    </source>
</evidence>
<evidence type="ECO:0000256" key="3">
    <source>
        <dbReference type="ARBA" id="ARBA00022630"/>
    </source>
</evidence>
<keyword evidence="3 5" id="KW-0285">Flavoprotein</keyword>
<dbReference type="PANTHER" id="PTHR42803">
    <property type="entry name" value="ACYL-COA DEHYDROGENASE"/>
    <property type="match status" value="1"/>
</dbReference>
<dbReference type="InterPro" id="IPR052166">
    <property type="entry name" value="Diverse_Acyl-CoA_DH"/>
</dbReference>
<organism evidence="9 10">
    <name type="scientific">Leptospira santarosai str. MOR084</name>
    <dbReference type="NCBI Taxonomy" id="1049984"/>
    <lineage>
        <taxon>Bacteria</taxon>
        <taxon>Pseudomonadati</taxon>
        <taxon>Spirochaetota</taxon>
        <taxon>Spirochaetia</taxon>
        <taxon>Leptospirales</taxon>
        <taxon>Leptospiraceae</taxon>
        <taxon>Leptospira</taxon>
    </lineage>
</organism>
<comment type="similarity">
    <text evidence="2 5">Belongs to the acyl-CoA dehydrogenase family.</text>
</comment>
<dbReference type="Pfam" id="PF00441">
    <property type="entry name" value="Acyl-CoA_dh_1"/>
    <property type="match status" value="2"/>
</dbReference>
<dbReference type="Gene3D" id="1.20.140.10">
    <property type="entry name" value="Butyryl-CoA Dehydrogenase, subunit A, domain 3"/>
    <property type="match status" value="1"/>
</dbReference>
<dbReference type="PANTHER" id="PTHR42803:SF1">
    <property type="entry name" value="BROAD-SPECIFICITY LINEAR ACYL-COA DEHYDROGENASE FADE5"/>
    <property type="match status" value="1"/>
</dbReference>
<evidence type="ECO:0000259" key="6">
    <source>
        <dbReference type="Pfam" id="PF00441"/>
    </source>
</evidence>
<evidence type="ECO:0000313" key="10">
    <source>
        <dbReference type="Proteomes" id="UP000006329"/>
    </source>
</evidence>